<dbReference type="KEGG" id="llu:AKJ09_06665"/>
<accession>A0A0K1Q2X6</accession>
<evidence type="ECO:0008006" key="4">
    <source>
        <dbReference type="Google" id="ProtNLM"/>
    </source>
</evidence>
<feature type="signal peptide" evidence="1">
    <location>
        <begin position="1"/>
        <end position="21"/>
    </location>
</feature>
<reference evidence="2 3" key="1">
    <citation type="submission" date="2015-08" db="EMBL/GenBank/DDBJ databases">
        <authorList>
            <person name="Babu N.S."/>
            <person name="Beckwith C.J."/>
            <person name="Beseler K.G."/>
            <person name="Brison A."/>
            <person name="Carone J.V."/>
            <person name="Caskin T.P."/>
            <person name="Diamond M."/>
            <person name="Durham M.E."/>
            <person name="Foxe J.M."/>
            <person name="Go M."/>
            <person name="Henderson B.A."/>
            <person name="Jones I.B."/>
            <person name="McGettigan J.A."/>
            <person name="Micheletti S.J."/>
            <person name="Nasrallah M.E."/>
            <person name="Ortiz D."/>
            <person name="Piller C.R."/>
            <person name="Privatt S.R."/>
            <person name="Schneider S.L."/>
            <person name="Sharp S."/>
            <person name="Smith T.C."/>
            <person name="Stanton J.D."/>
            <person name="Ullery H.E."/>
            <person name="Wilson R.J."/>
            <person name="Serrano M.G."/>
            <person name="Buck G."/>
            <person name="Lee V."/>
            <person name="Wang Y."/>
            <person name="Carvalho R."/>
            <person name="Voegtly L."/>
            <person name="Shi R."/>
            <person name="Duckworth R."/>
            <person name="Johnson A."/>
            <person name="Loviza R."/>
            <person name="Walstead R."/>
            <person name="Shah Z."/>
            <person name="Kiflezghi M."/>
            <person name="Wade K."/>
            <person name="Ball S.L."/>
            <person name="Bradley K.W."/>
            <person name="Asai D.J."/>
            <person name="Bowman C.A."/>
            <person name="Russell D.A."/>
            <person name="Pope W.H."/>
            <person name="Jacobs-Sera D."/>
            <person name="Hendrix R.W."/>
            <person name="Hatfull G.F."/>
        </authorList>
    </citation>
    <scope>NUCLEOTIDE SEQUENCE [LARGE SCALE GENOMIC DNA]</scope>
    <source>
        <strain evidence="2 3">DSM 27648</strain>
    </source>
</reference>
<gene>
    <name evidence="2" type="ORF">AKJ09_06665</name>
</gene>
<dbReference type="PROSITE" id="PS51257">
    <property type="entry name" value="PROKAR_LIPOPROTEIN"/>
    <property type="match status" value="1"/>
</dbReference>
<dbReference type="Proteomes" id="UP000064967">
    <property type="component" value="Chromosome"/>
</dbReference>
<feature type="chain" id="PRO_5005467011" description="Lipoprotein" evidence="1">
    <location>
        <begin position="22"/>
        <end position="176"/>
    </location>
</feature>
<evidence type="ECO:0000313" key="3">
    <source>
        <dbReference type="Proteomes" id="UP000064967"/>
    </source>
</evidence>
<dbReference type="RefSeq" id="WP_146651365.1">
    <property type="nucleotide sequence ID" value="NZ_CP012333.1"/>
</dbReference>
<evidence type="ECO:0000256" key="1">
    <source>
        <dbReference type="SAM" id="SignalP"/>
    </source>
</evidence>
<dbReference type="AlphaFoldDB" id="A0A0K1Q2X6"/>
<organism evidence="2 3">
    <name type="scientific">Labilithrix luteola</name>
    <dbReference type="NCBI Taxonomy" id="1391654"/>
    <lineage>
        <taxon>Bacteria</taxon>
        <taxon>Pseudomonadati</taxon>
        <taxon>Myxococcota</taxon>
        <taxon>Polyangia</taxon>
        <taxon>Polyangiales</taxon>
        <taxon>Labilitrichaceae</taxon>
        <taxon>Labilithrix</taxon>
    </lineage>
</organism>
<proteinExistence type="predicted"/>
<name>A0A0K1Q2X6_9BACT</name>
<dbReference type="EMBL" id="CP012333">
    <property type="protein sequence ID" value="AKV00002.1"/>
    <property type="molecule type" value="Genomic_DNA"/>
</dbReference>
<evidence type="ECO:0000313" key="2">
    <source>
        <dbReference type="EMBL" id="AKV00002.1"/>
    </source>
</evidence>
<keyword evidence="1" id="KW-0732">Signal</keyword>
<sequence>MRRGLLCFLLGALGIGALAIACESSDPGLGTQGIHPQPQPNRRPVSFTAPCTATSCGDAPSSLATPRCKPLPNDCSWTDDTSVSYRPCDAGECGPAPGAEVCPANTTFKGNACGSENEGACLWSTACMPPRSTTPCPTTEGCGPQPAIGVICTDGGSGGLECMQLESGCSWQRTCD</sequence>
<dbReference type="STRING" id="1391654.AKJ09_06665"/>
<protein>
    <recommendedName>
        <fullName evidence="4">Lipoprotein</fullName>
    </recommendedName>
</protein>
<keyword evidence="3" id="KW-1185">Reference proteome</keyword>